<gene>
    <name evidence="4" type="primary">LOC100378717</name>
</gene>
<reference evidence="4" key="1">
    <citation type="submission" date="2025-08" db="UniProtKB">
        <authorList>
            <consortium name="RefSeq"/>
        </authorList>
    </citation>
    <scope>IDENTIFICATION</scope>
    <source>
        <tissue evidence="4">Testes</tissue>
    </source>
</reference>
<evidence type="ECO:0000256" key="1">
    <source>
        <dbReference type="SAM" id="Coils"/>
    </source>
</evidence>
<dbReference type="Proteomes" id="UP000694865">
    <property type="component" value="Unplaced"/>
</dbReference>
<feature type="region of interest" description="Disordered" evidence="2">
    <location>
        <begin position="1"/>
        <end position="44"/>
    </location>
</feature>
<dbReference type="PANTHER" id="PTHR15154:SF2">
    <property type="entry name" value="HAMARTIN"/>
    <property type="match status" value="1"/>
</dbReference>
<evidence type="ECO:0000313" key="3">
    <source>
        <dbReference type="Proteomes" id="UP000694865"/>
    </source>
</evidence>
<feature type="compositionally biased region" description="Basic and acidic residues" evidence="2">
    <location>
        <begin position="233"/>
        <end position="244"/>
    </location>
</feature>
<proteinExistence type="predicted"/>
<feature type="region of interest" description="Disordered" evidence="2">
    <location>
        <begin position="655"/>
        <end position="713"/>
    </location>
</feature>
<name>A0ABM0GQF5_SACKO</name>
<dbReference type="RefSeq" id="XP_002735041.1">
    <property type="nucleotide sequence ID" value="XM_002734995.2"/>
</dbReference>
<feature type="region of interest" description="Disordered" evidence="2">
    <location>
        <begin position="120"/>
        <end position="176"/>
    </location>
</feature>
<dbReference type="GeneID" id="100378717"/>
<evidence type="ECO:0000256" key="2">
    <source>
        <dbReference type="SAM" id="MobiDB-lite"/>
    </source>
</evidence>
<dbReference type="InterPro" id="IPR007483">
    <property type="entry name" value="Hamartin"/>
</dbReference>
<keyword evidence="1" id="KW-0175">Coiled coil</keyword>
<feature type="coiled-coil region" evidence="1">
    <location>
        <begin position="622"/>
        <end position="649"/>
    </location>
</feature>
<evidence type="ECO:0000313" key="4">
    <source>
        <dbReference type="RefSeq" id="XP_002735041.1"/>
    </source>
</evidence>
<protein>
    <submittedName>
        <fullName evidence="4">Hamartin-like</fullName>
    </submittedName>
</protein>
<keyword evidence="3" id="KW-1185">Reference proteome</keyword>
<dbReference type="PANTHER" id="PTHR15154">
    <property type="entry name" value="HAMARTIN"/>
    <property type="match status" value="1"/>
</dbReference>
<feature type="compositionally biased region" description="Basic and acidic residues" evidence="2">
    <location>
        <begin position="162"/>
        <end position="172"/>
    </location>
</feature>
<feature type="region of interest" description="Disordered" evidence="2">
    <location>
        <begin position="229"/>
        <end position="257"/>
    </location>
</feature>
<feature type="compositionally biased region" description="Polar residues" evidence="2">
    <location>
        <begin position="23"/>
        <end position="33"/>
    </location>
</feature>
<sequence length="817" mass="92194">MGNTASEEGSSEHRSHSIISPKSLESSLTTTPKKNLKPSLSREMESVWSPSVLCGLSTPPCQISPSSSVADLSGSLYSSVPATPTSVNVTTPTQANIFTYGTPWDESRRTPLSKANILTRLTKSLSKSDTPSPPPQSEEIKKSDQSSETSSKYESLITVLERQTDTSKKESFDENIVEEMQMERDELKVKERERKVSVKDLPKLIEGLSKSMEQGQEDDDVNEEISAIVNTPHDTDSENNDVDRSSSTPFKSTTEFLTGPSSFPEKQFYHDPTHDDPQINFCSDSSSQIDDFFRIRSSSDPVSAKSKLFQRRLNKLEQNHSGRSSIERPIPFEKLGLIENAFQDRYFENPAMVDVCVGTDDRPPPPDEINILKGQVQLLHNQLLYERHKRELHAQRNRRLLGKTHKAIAMEEIAATRLDELRCKDKENENMRIEVTKLREENSRLKEFNNNVTKEQQAFLRSHKEDKERLELKSKDHESKLRQQEEEIEELTKELKKTSAELFNVVNELEDLKEKAAMTDLYKAEVSRLKKQLVLMSEFQQKVLEKTKENTKCSNDEKLIIEKNIKEELVCYKDKVQHLTQQISAYTSRISELEATLSNKEMTAAEQKRFLENVKSLSKGQIQAMDGKYKALKKTNQRLEAHILKLYNQLEQRDGGVKVPASQSAMKHRKNSHEHLTKDSPPVSRESPLSSWSASSSVTGGSSVDSVSDGSPVRKNVKFASDASTSLIEPVRPLFNVNSPSITFSSESPFKKFHDTSGTKSSKANTLPKVRGVFEQSSTMARSYPPPGNIDRIVTMETQKLEAKNSEVQKTGQGEKS</sequence>
<feature type="compositionally biased region" description="Polar residues" evidence="2">
    <location>
        <begin position="120"/>
        <end position="130"/>
    </location>
</feature>
<dbReference type="Pfam" id="PF04388">
    <property type="entry name" value="Hamartin"/>
    <property type="match status" value="2"/>
</dbReference>
<feature type="compositionally biased region" description="Low complexity" evidence="2">
    <location>
        <begin position="684"/>
        <end position="711"/>
    </location>
</feature>
<feature type="compositionally biased region" description="Polar residues" evidence="2">
    <location>
        <begin position="245"/>
        <end position="257"/>
    </location>
</feature>
<accession>A0ABM0GQF5</accession>
<feature type="coiled-coil region" evidence="1">
    <location>
        <begin position="562"/>
        <end position="596"/>
    </location>
</feature>
<feature type="coiled-coil region" evidence="1">
    <location>
        <begin position="421"/>
        <end position="515"/>
    </location>
</feature>
<organism evidence="3 4">
    <name type="scientific">Saccoglossus kowalevskii</name>
    <name type="common">Acorn worm</name>
    <dbReference type="NCBI Taxonomy" id="10224"/>
    <lineage>
        <taxon>Eukaryota</taxon>
        <taxon>Metazoa</taxon>
        <taxon>Hemichordata</taxon>
        <taxon>Enteropneusta</taxon>
        <taxon>Harrimaniidae</taxon>
        <taxon>Saccoglossus</taxon>
    </lineage>
</organism>